<feature type="region of interest" description="Disordered" evidence="28">
    <location>
        <begin position="2205"/>
        <end position="2224"/>
    </location>
</feature>
<comment type="similarity">
    <text evidence="5">In the C-terminal section; belongs to the gamma-glutamyl phosphate reductase family.</text>
</comment>
<evidence type="ECO:0000256" key="26">
    <source>
        <dbReference type="ARBA" id="ARBA00078442"/>
    </source>
</evidence>
<dbReference type="GO" id="GO:0005524">
    <property type="term" value="F:ATP binding"/>
    <property type="evidence" value="ECO:0007669"/>
    <property type="project" value="UniProtKB-KW"/>
</dbReference>
<evidence type="ECO:0000256" key="13">
    <source>
        <dbReference type="ARBA" id="ARBA00022741"/>
    </source>
</evidence>
<evidence type="ECO:0000256" key="27">
    <source>
        <dbReference type="PROSITE-ProRule" id="PRU00192"/>
    </source>
</evidence>
<dbReference type="PANTHER" id="PTHR11063:SF8">
    <property type="entry name" value="DELTA-1-PYRROLINE-5-CARBOXYLATE SYNTHASE"/>
    <property type="match status" value="1"/>
</dbReference>
<evidence type="ECO:0000256" key="5">
    <source>
        <dbReference type="ARBA" id="ARBA00006300"/>
    </source>
</evidence>
<keyword evidence="15" id="KW-0067">ATP-binding</keyword>
<feature type="compositionally biased region" description="Basic and acidic residues" evidence="28">
    <location>
        <begin position="782"/>
        <end position="792"/>
    </location>
</feature>
<comment type="pathway">
    <text evidence="4">Amino-acid biosynthesis; L-proline biosynthesis; L-glutamate 5-semialdehyde from L-glutamate: step 1/2.</text>
</comment>
<dbReference type="InterPro" id="IPR005715">
    <property type="entry name" value="Glu_5kinase/COase_Synthase"/>
</dbReference>
<evidence type="ECO:0000256" key="14">
    <source>
        <dbReference type="ARBA" id="ARBA00022777"/>
    </source>
</evidence>
<dbReference type="PROSITE" id="PS01223">
    <property type="entry name" value="PROA"/>
    <property type="match status" value="1"/>
</dbReference>
<dbReference type="CDD" id="cd11922">
    <property type="entry name" value="SH3_Sorbs1_2"/>
    <property type="match status" value="1"/>
</dbReference>
<evidence type="ECO:0000256" key="22">
    <source>
        <dbReference type="ARBA" id="ARBA00049141"/>
    </source>
</evidence>
<dbReference type="NCBIfam" id="TIGR00407">
    <property type="entry name" value="proA"/>
    <property type="match status" value="1"/>
</dbReference>
<dbReference type="InterPro" id="IPR001048">
    <property type="entry name" value="Asp/Glu/Uridylate_kinase"/>
</dbReference>
<feature type="compositionally biased region" description="Polar residues" evidence="28">
    <location>
        <begin position="940"/>
        <end position="960"/>
    </location>
</feature>
<dbReference type="InterPro" id="IPR035611">
    <property type="entry name" value="SORBS1_SH3_2"/>
</dbReference>
<keyword evidence="19" id="KW-0496">Mitochondrion</keyword>
<dbReference type="InterPro" id="IPR016162">
    <property type="entry name" value="Ald_DH_N"/>
</dbReference>
<dbReference type="InterPro" id="IPR001452">
    <property type="entry name" value="SH3_domain"/>
</dbReference>
<dbReference type="CDD" id="cd04256">
    <property type="entry name" value="AAK_P5CS_ProBA"/>
    <property type="match status" value="1"/>
</dbReference>
<feature type="region of interest" description="Disordered" evidence="28">
    <location>
        <begin position="849"/>
        <end position="976"/>
    </location>
</feature>
<dbReference type="SMART" id="SM00459">
    <property type="entry name" value="Sorb"/>
    <property type="match status" value="1"/>
</dbReference>
<evidence type="ECO:0000256" key="20">
    <source>
        <dbReference type="ARBA" id="ARBA00023268"/>
    </source>
</evidence>
<evidence type="ECO:0000259" key="29">
    <source>
        <dbReference type="PROSITE" id="PS50002"/>
    </source>
</evidence>
<evidence type="ECO:0000256" key="11">
    <source>
        <dbReference type="ARBA" id="ARBA00022650"/>
    </source>
</evidence>
<dbReference type="CDD" id="cd11919">
    <property type="entry name" value="SH3_Sorbs1_1"/>
    <property type="match status" value="1"/>
</dbReference>
<dbReference type="FunFam" id="2.30.30.40:FF:000003">
    <property type="entry name" value="Sorbin and SH3 domain-containing protein 1 isoform 2"/>
    <property type="match status" value="1"/>
</dbReference>
<dbReference type="Pfam" id="PF00018">
    <property type="entry name" value="SH3_1"/>
    <property type="match status" value="1"/>
</dbReference>
<feature type="region of interest" description="Disordered" evidence="28">
    <location>
        <begin position="1809"/>
        <end position="1847"/>
    </location>
</feature>
<feature type="domain" description="SH3" evidence="29">
    <location>
        <begin position="1924"/>
        <end position="1983"/>
    </location>
</feature>
<dbReference type="Pfam" id="PF00696">
    <property type="entry name" value="AA_kinase"/>
    <property type="match status" value="1"/>
</dbReference>
<evidence type="ECO:0000256" key="19">
    <source>
        <dbReference type="ARBA" id="ARBA00023128"/>
    </source>
</evidence>
<evidence type="ECO:0000256" key="28">
    <source>
        <dbReference type="SAM" id="MobiDB-lite"/>
    </source>
</evidence>
<dbReference type="EC" id="1.2.1.41" evidence="8"/>
<keyword evidence="18" id="KW-0560">Oxidoreductase</keyword>
<comment type="subunit">
    <text evidence="24">Can form homodimers/multimers.</text>
</comment>
<feature type="compositionally biased region" description="Low complexity" evidence="28">
    <location>
        <begin position="961"/>
        <end position="976"/>
    </location>
</feature>
<comment type="caution">
    <text evidence="31">The sequence shown here is derived from an EMBL/GenBank/DDBJ whole genome shotgun (WGS) entry which is preliminary data.</text>
</comment>
<feature type="domain" description="SH3" evidence="29">
    <location>
        <begin position="2360"/>
        <end position="2428"/>
    </location>
</feature>
<organism evidence="31 32">
    <name type="scientific">Sciurus carolinensis</name>
    <name type="common">Eastern gray squirrel</name>
    <dbReference type="NCBI Taxonomy" id="30640"/>
    <lineage>
        <taxon>Eukaryota</taxon>
        <taxon>Metazoa</taxon>
        <taxon>Chordata</taxon>
        <taxon>Craniata</taxon>
        <taxon>Vertebrata</taxon>
        <taxon>Euteleostomi</taxon>
        <taxon>Mammalia</taxon>
        <taxon>Eutheria</taxon>
        <taxon>Euarchontoglires</taxon>
        <taxon>Glires</taxon>
        <taxon>Rodentia</taxon>
        <taxon>Sciuromorpha</taxon>
        <taxon>Sciuridae</taxon>
        <taxon>Sciurinae</taxon>
        <taxon>Sciurini</taxon>
        <taxon>Sciurus</taxon>
    </lineage>
</organism>
<dbReference type="FunFam" id="2.30.30.40:FF:000004">
    <property type="entry name" value="Sorbin and SH3 domain-containing protein 1 isoform 2"/>
    <property type="match status" value="1"/>
</dbReference>
<dbReference type="Gene3D" id="2.30.30.40">
    <property type="entry name" value="SH3 Domains"/>
    <property type="match status" value="3"/>
</dbReference>
<dbReference type="InterPro" id="IPR020593">
    <property type="entry name" value="G-glutamylP_reductase_CS"/>
</dbReference>
<dbReference type="CDD" id="cd07079">
    <property type="entry name" value="ALDH_F18-19_ProA-GPR"/>
    <property type="match status" value="1"/>
</dbReference>
<feature type="domain" description="SH3" evidence="29">
    <location>
        <begin position="1998"/>
        <end position="2059"/>
    </location>
</feature>
<feature type="compositionally biased region" description="Low complexity" evidence="28">
    <location>
        <begin position="869"/>
        <end position="880"/>
    </location>
</feature>
<feature type="region of interest" description="Disordered" evidence="28">
    <location>
        <begin position="766"/>
        <end position="835"/>
    </location>
</feature>
<dbReference type="InterPro" id="IPR035610">
    <property type="entry name" value="SORBS1_SH3_1"/>
</dbReference>
<evidence type="ECO:0000256" key="12">
    <source>
        <dbReference type="ARBA" id="ARBA00022679"/>
    </source>
</evidence>
<dbReference type="PANTHER" id="PTHR11063">
    <property type="entry name" value="GLUTAMATE SEMIALDEHYDE DEHYDROGENASE"/>
    <property type="match status" value="1"/>
</dbReference>
<feature type="domain" description="SoHo" evidence="30">
    <location>
        <begin position="1039"/>
        <end position="1142"/>
    </location>
</feature>
<evidence type="ECO:0000256" key="15">
    <source>
        <dbReference type="ARBA" id="ARBA00022840"/>
    </source>
</evidence>
<feature type="compositionally biased region" description="Polar residues" evidence="28">
    <location>
        <begin position="1110"/>
        <end position="1123"/>
    </location>
</feature>
<gene>
    <name evidence="31" type="ORF">SUZIE_180135</name>
</gene>
<proteinExistence type="inferred from homology"/>
<evidence type="ECO:0000256" key="18">
    <source>
        <dbReference type="ARBA" id="ARBA00023002"/>
    </source>
</evidence>
<dbReference type="InterPro" id="IPR015590">
    <property type="entry name" value="Aldehyde_DH_dom"/>
</dbReference>
<feature type="compositionally biased region" description="Low complexity" evidence="28">
    <location>
        <begin position="821"/>
        <end position="835"/>
    </location>
</feature>
<feature type="region of interest" description="Disordered" evidence="28">
    <location>
        <begin position="1099"/>
        <end position="1199"/>
    </location>
</feature>
<feature type="region of interest" description="Disordered" evidence="28">
    <location>
        <begin position="991"/>
        <end position="1044"/>
    </location>
</feature>
<dbReference type="InterPro" id="IPR016163">
    <property type="entry name" value="Ald_DH_C"/>
</dbReference>
<dbReference type="FunFam" id="3.40.1160.10:FF:000010">
    <property type="entry name" value="Delta-1-pyrroline-5-carboxylate synthase"/>
    <property type="match status" value="1"/>
</dbReference>
<dbReference type="Gene3D" id="3.40.1160.10">
    <property type="entry name" value="Acetylglutamate kinase-like"/>
    <property type="match status" value="1"/>
</dbReference>
<dbReference type="PROSITE" id="PS00902">
    <property type="entry name" value="GLUTAMATE_5_KINASE"/>
    <property type="match status" value="1"/>
</dbReference>
<keyword evidence="13" id="KW-0547">Nucleotide-binding</keyword>
<keyword evidence="20" id="KW-0511">Multifunctional enzyme</keyword>
<feature type="compositionally biased region" description="Low complexity" evidence="28">
    <location>
        <begin position="2336"/>
        <end position="2350"/>
    </location>
</feature>
<keyword evidence="12" id="KW-0808">Transferase</keyword>
<evidence type="ECO:0000256" key="2">
    <source>
        <dbReference type="ARBA" id="ARBA00004305"/>
    </source>
</evidence>
<name>A0AA41N6T4_SCICA</name>
<dbReference type="GO" id="GO:0070161">
    <property type="term" value="C:anchoring junction"/>
    <property type="evidence" value="ECO:0007669"/>
    <property type="project" value="UniProtKB-SubCell"/>
</dbReference>
<dbReference type="EC" id="2.7.2.11" evidence="7"/>
<dbReference type="HAMAP" id="MF_00412">
    <property type="entry name" value="ProA"/>
    <property type="match status" value="1"/>
</dbReference>
<dbReference type="SUPFAM" id="SSF53720">
    <property type="entry name" value="ALDH-like"/>
    <property type="match status" value="1"/>
</dbReference>
<dbReference type="PRINTS" id="PR00474">
    <property type="entry name" value="GLU5KINASE"/>
</dbReference>
<feature type="compositionally biased region" description="Basic and acidic residues" evidence="28">
    <location>
        <begin position="2324"/>
        <end position="2335"/>
    </location>
</feature>
<comment type="pathway">
    <text evidence="3">Amino-acid biosynthesis; L-proline biosynthesis; L-glutamate 5-semialdehyde from L-glutamate: step 2/2.</text>
</comment>
<evidence type="ECO:0000313" key="32">
    <source>
        <dbReference type="Proteomes" id="UP001166674"/>
    </source>
</evidence>
<feature type="compositionally biased region" description="Polar residues" evidence="28">
    <location>
        <begin position="2292"/>
        <end position="2302"/>
    </location>
</feature>
<keyword evidence="10" id="KW-0028">Amino-acid biosynthesis</keyword>
<comment type="catalytic activity">
    <reaction evidence="22">
        <text>L-glutamate + ATP = L-glutamyl 5-phosphate + ADP</text>
        <dbReference type="Rhea" id="RHEA:14877"/>
        <dbReference type="ChEBI" id="CHEBI:29985"/>
        <dbReference type="ChEBI" id="CHEBI:30616"/>
        <dbReference type="ChEBI" id="CHEBI:58274"/>
        <dbReference type="ChEBI" id="CHEBI:456216"/>
        <dbReference type="EC" id="2.7.2.11"/>
    </reaction>
</comment>
<dbReference type="NCBIfam" id="NF001221">
    <property type="entry name" value="PRK00197.1"/>
    <property type="match status" value="1"/>
</dbReference>
<evidence type="ECO:0000256" key="25">
    <source>
        <dbReference type="ARBA" id="ARBA00074118"/>
    </source>
</evidence>
<evidence type="ECO:0000256" key="21">
    <source>
        <dbReference type="ARBA" id="ARBA00049024"/>
    </source>
</evidence>
<evidence type="ECO:0000256" key="8">
    <source>
        <dbReference type="ARBA" id="ARBA00013002"/>
    </source>
</evidence>
<comment type="function">
    <text evidence="23">Bifunctional enzyme that converts glutamate to glutamate 5-semialdehyde, an intermediate in the biosynthesis of proline, ornithine and arginine.</text>
</comment>
<dbReference type="InterPro" id="IPR036028">
    <property type="entry name" value="SH3-like_dom_sf"/>
</dbReference>
<feature type="region of interest" description="Disordered" evidence="28">
    <location>
        <begin position="1343"/>
        <end position="1376"/>
    </location>
</feature>
<evidence type="ECO:0000259" key="30">
    <source>
        <dbReference type="PROSITE" id="PS50831"/>
    </source>
</evidence>
<dbReference type="GO" id="GO:0004349">
    <property type="term" value="F:glutamate 5-kinase activity"/>
    <property type="evidence" value="ECO:0007669"/>
    <property type="project" value="UniProtKB-EC"/>
</dbReference>
<dbReference type="EMBL" id="JAATJV010395991">
    <property type="protein sequence ID" value="MBZ3884869.1"/>
    <property type="molecule type" value="Genomic_DNA"/>
</dbReference>
<dbReference type="NCBIfam" id="TIGR01092">
    <property type="entry name" value="P5CS"/>
    <property type="match status" value="1"/>
</dbReference>
<keyword evidence="9 27" id="KW-0728">SH3 domain</keyword>
<evidence type="ECO:0000256" key="9">
    <source>
        <dbReference type="ARBA" id="ARBA00022443"/>
    </source>
</evidence>
<dbReference type="SMART" id="SM00326">
    <property type="entry name" value="SH3"/>
    <property type="match status" value="3"/>
</dbReference>
<evidence type="ECO:0000256" key="24">
    <source>
        <dbReference type="ARBA" id="ARBA00064272"/>
    </source>
</evidence>
<evidence type="ECO:0000256" key="6">
    <source>
        <dbReference type="ARBA" id="ARBA00009302"/>
    </source>
</evidence>
<dbReference type="PROSITE" id="PS50002">
    <property type="entry name" value="SH3"/>
    <property type="match status" value="3"/>
</dbReference>
<dbReference type="InterPro" id="IPR000965">
    <property type="entry name" value="GPR_dom"/>
</dbReference>
<evidence type="ECO:0000256" key="17">
    <source>
        <dbReference type="ARBA" id="ARBA00022949"/>
    </source>
</evidence>
<dbReference type="Gene3D" id="3.40.309.10">
    <property type="entry name" value="Aldehyde Dehydrogenase, Chain A, domain 2"/>
    <property type="match status" value="1"/>
</dbReference>
<dbReference type="HAMAP" id="MF_00456">
    <property type="entry name" value="ProB"/>
    <property type="match status" value="1"/>
</dbReference>
<feature type="region of interest" description="Disordered" evidence="28">
    <location>
        <begin position="1743"/>
        <end position="1779"/>
    </location>
</feature>
<sequence>MIKLFFLVAQLVNTAYIFFLRNYIVSFFLSCIRLCSAAADRVQPPAIRHVRSWSNIPFITVPLSRTHGKSFAHRSELKHAKRIVVKLGSAVVTRGDECGLALGRLASIVEQVSVLQNQGREMILVTSGAVAFGKQRLRHEILLSQSVRQALHSGQNQLKEMAIPVLEARACAAAGQSGLMALYEAMFTQYSICAAQILVTNLDFHDEQKRRNLNGTLHELLRMNIVPIVNTNDAVVPPAEPNSDLQGVNVISVKDNDSLAARLAVEMKTDLLIVLSDVEGLFDSPPGSDDAKLIDIFYPGDQQSVTFGTKSRVGMGGMEAKVKAALWALQGGTSVVIANGTHPKVSGHVITDIVEGKKVGTFFSEVKPAGPTVEQQGEMARSGGRTLATLEPEQRAEIIHHLADLLTDQRDEILLANKKDLEEAEGRLAAPLLKRLSLSTSKLNSLAIGLRQIAASSQDSVGRVLRRTRIAKNLELEQVTVPIGVLLVIFESRPDCLPQVAALAIASGNGLLLKGGKEAAHSNRILHLLTQEALSIHGVKEAVQLVNTREEVEDLCRLDKLIDLIIPRGSSQLVRDIQKAAKGIPVMGHSEGICHLYVDSEASVDKVTRLVRDSKCEYPAACNALETLLIHRDLLRTPLFDQIIDMLRVEQVKIHAGPKFASYLTFSPSEVKSLRTEYGDLELCIEVVDSVQEAIDHIHKYGSSHTDVIVTENEKTAEFFLQHVDSACVFWNASTRFSDGYRFGLDMDPTKICTGKGAVTLRASSSYREFPSGSPVSPQETPQHESKPDEWRLSSNADANGNAQPSSLAAKGYRSVHPSLPADKPQDASSSSPAQPEVIVVPLYLVNTDRGHEGTARPPASLGPPPATAPAASPLTFPTLDDFIPPHLQRRPQHSQPASARGPLPPVSQTPPSLSPPPPLVPPVPEDLRRASEPDPTGAVSRTSSSPLLNEVVSSHTGADSQAFPPASKPSSAYPSTTIVNPTIVLLQHNREQQKRLSSLSDPVPERRVGEQDSAPAQEKPTSPVRAAEKRAKDDSRRVVKSAQDLSNVSVDEVGIPLRNTERSKDWYKTMFKQIHKLNRDTPEENPYFPTYKFPELPEIQQNSEEDNPYTPTYQFPASTPSPKSEDDDSDLYSPRYSFSEDTKSPLSVPRSKSENYIDGEKIVKRSATLPLPARSSSLKSSPERNDWEPPDKKVDTRKYRAEPKSIYEYQPGKSSVLTNEKMSRDISPEEIDLKNEPWYKFFSELEFGKPTNLEKDLNLCQTELEADLEKMETINRAPSADLPQSSAVSPSLDISPEPPGYIYSSNFHAVKRESDGAPGDLTSLENERQIYKSVLEGGDIPLQGLSGLKRPSSSASTKVDRKGGNAHMISSSSVHSRTFNTSSALGPGCKHKKPLSAAKACISEILPSKFKPRLSAPSTLLQEQKSVLLPSEKAQSCENLCVSLNDSKRGLPLQVGGSIENLLMRSRRDYDSKSSSTMSLQEYSTSARKPCPLSRKAGLHFTMFYRDMHQINRAGLSLGSISSSSSVRDLASHFEKSSLALARGELGSSQEGSEHIPKHTVSSRITAFEQLIQRSRSMPSLDLSGRLSKSPTPVLSQSGLISARSAESLLESTKLRPREMDGMNSSGVYASPTCSNMADHTLGFRGLMPSEPLSTCSDELDRCSNVSNDSREGSVHGDFPKHRLNKCKGTCPASYTRFTTIRKHEQQQSSRQADWRPESRGDRSTLLRNIYLMSPLPFRLKKPLQHHPRQPSPVGQRPDLPSQPPQDQPSSGGRPLVPTRLSSRHAMARLSRGSEPPQERSVTLEDCPRAINNGNSVPHSDHGLDRNNNPQSELAPSHGDSESPRHFIPADYLESTEEFIRRRHDDKEKLLADQRRLKREQEEADIAARRHTGVIPTHHQFITNERFGDLLNIDDTAKRKSGSEMRPARAKFDFKAQTLKELPLQKGDIVYIYKQIDQNWYEGEHHGRVGIFPRTYIELLPPAEKAQPKKLTPVQVLEYGEAIAKFNFNGDTQVEMSFRKGERITLLRQVDENWYEGRIPGTSRQGIFPITYVDVIKRPLVKNPVDYIDLPYSSSPSRSATASPQYPSHSKLLMPAPSSLSHPRRALSPEMHAITSEWISLTVGVPSRRSLALTPPLPPLPEASIYDTDHLALSVRARPSLPLSLPQSSWLDRSSPHSVSPLALPPPHKAYSLAASAQAPLHINGDGGIHMPPSGIHQDSFSQSLLGGSDRVISELSGAFSSQSKRQPWREENGQYERKAESKSGERCPGGPKISKKSCLKPSDVVRCLSTEQRLSDLNTPEENRPSKPLGSPFPGREAGQTELRRGGEAERKAAQSGVSQQPQAQQRRVTPDRSQTSPDLFSYQALYSYVPQNDDELELRDGDIVDVMEKCDDGWFVGKNLITFFFLVEGRTRSDEPCRKLSPLHRKKGLFNSSPTSGVPGHWSLYS</sequence>
<dbReference type="GO" id="GO:0005759">
    <property type="term" value="C:mitochondrial matrix"/>
    <property type="evidence" value="ECO:0007669"/>
    <property type="project" value="UniProtKB-SubCell"/>
</dbReference>
<feature type="compositionally biased region" description="Basic and acidic residues" evidence="28">
    <location>
        <begin position="1152"/>
        <end position="1164"/>
    </location>
</feature>
<feature type="compositionally biased region" description="Polar residues" evidence="28">
    <location>
        <begin position="793"/>
        <end position="807"/>
    </location>
</feature>
<dbReference type="InterPro" id="IPR001057">
    <property type="entry name" value="Glu/AcGlu_kinase"/>
</dbReference>
<keyword evidence="16" id="KW-0521">NADP</keyword>
<feature type="region of interest" description="Disordered" evidence="28">
    <location>
        <begin position="1703"/>
        <end position="1722"/>
    </location>
</feature>
<comment type="catalytic activity">
    <reaction evidence="21">
        <text>L-glutamate 5-semialdehyde + phosphate + NADP(+) = L-glutamyl 5-phosphate + NADPH + H(+)</text>
        <dbReference type="Rhea" id="RHEA:19541"/>
        <dbReference type="ChEBI" id="CHEBI:15378"/>
        <dbReference type="ChEBI" id="CHEBI:43474"/>
        <dbReference type="ChEBI" id="CHEBI:57783"/>
        <dbReference type="ChEBI" id="CHEBI:58066"/>
        <dbReference type="ChEBI" id="CHEBI:58274"/>
        <dbReference type="ChEBI" id="CHEBI:58349"/>
        <dbReference type="EC" id="1.2.1.41"/>
    </reaction>
</comment>
<dbReference type="InterPro" id="IPR036393">
    <property type="entry name" value="AceGlu_kinase-like_sf"/>
</dbReference>
<dbReference type="PROSITE" id="PS50831">
    <property type="entry name" value="SOHO"/>
    <property type="match status" value="1"/>
</dbReference>
<feature type="compositionally biased region" description="Basic and acidic residues" evidence="28">
    <location>
        <begin position="1027"/>
        <end position="1038"/>
    </location>
</feature>
<dbReference type="InterPro" id="IPR005766">
    <property type="entry name" value="P5_carboxy_syn"/>
</dbReference>
<dbReference type="SUPFAM" id="SSF50044">
    <property type="entry name" value="SH3-domain"/>
    <property type="match status" value="3"/>
</dbReference>
<feature type="compositionally biased region" description="Low complexity" evidence="28">
    <location>
        <begin position="2074"/>
        <end position="2085"/>
    </location>
</feature>
<dbReference type="Pfam" id="PF02208">
    <property type="entry name" value="Sorb"/>
    <property type="match status" value="1"/>
</dbReference>
<dbReference type="InterPro" id="IPR019797">
    <property type="entry name" value="Glutamate_5-kinase_CS"/>
</dbReference>
<feature type="compositionally biased region" description="Pro residues" evidence="28">
    <location>
        <begin position="903"/>
        <end position="925"/>
    </location>
</feature>
<keyword evidence="17" id="KW-0965">Cell junction</keyword>
<evidence type="ECO:0000256" key="23">
    <source>
        <dbReference type="ARBA" id="ARBA00055158"/>
    </source>
</evidence>
<reference evidence="31" key="1">
    <citation type="submission" date="2020-03" db="EMBL/GenBank/DDBJ databases">
        <title>Studies in the Genomics of Life Span.</title>
        <authorList>
            <person name="Glass D."/>
        </authorList>
    </citation>
    <scope>NUCLEOTIDE SEQUENCE</scope>
    <source>
        <strain evidence="31">SUZIE</strain>
        <tissue evidence="31">Muscle</tissue>
    </source>
</reference>
<keyword evidence="11" id="KW-0641">Proline biosynthesis</keyword>
<feature type="compositionally biased region" description="Basic and acidic residues" evidence="28">
    <location>
        <begin position="1182"/>
        <end position="1199"/>
    </location>
</feature>
<evidence type="ECO:0000256" key="7">
    <source>
        <dbReference type="ARBA" id="ARBA00012777"/>
    </source>
</evidence>
<evidence type="ECO:0000256" key="10">
    <source>
        <dbReference type="ARBA" id="ARBA00022605"/>
    </source>
</evidence>
<dbReference type="InterPro" id="IPR016161">
    <property type="entry name" value="Ald_DH/histidinol_DH"/>
</dbReference>
<dbReference type="Proteomes" id="UP001166674">
    <property type="component" value="Unassembled WGS sequence"/>
</dbReference>
<dbReference type="SUPFAM" id="SSF53633">
    <property type="entry name" value="Carbamate kinase-like"/>
    <property type="match status" value="1"/>
</dbReference>
<dbReference type="InterPro" id="IPR003127">
    <property type="entry name" value="SoHo_dom"/>
</dbReference>
<dbReference type="Gene3D" id="3.40.605.10">
    <property type="entry name" value="Aldehyde Dehydrogenase, Chain A, domain 1"/>
    <property type="match status" value="1"/>
</dbReference>
<feature type="region of interest" description="Disordered" evidence="28">
    <location>
        <begin position="2292"/>
        <end position="2359"/>
    </location>
</feature>
<dbReference type="Pfam" id="PF00171">
    <property type="entry name" value="Aldedh"/>
    <property type="match status" value="1"/>
</dbReference>
<keyword evidence="14" id="KW-0418">Kinase</keyword>
<evidence type="ECO:0000256" key="1">
    <source>
        <dbReference type="ARBA" id="ARBA00004282"/>
    </source>
</evidence>
<evidence type="ECO:0000256" key="4">
    <source>
        <dbReference type="ARBA" id="ARBA00005185"/>
    </source>
</evidence>
<comment type="similarity">
    <text evidence="6">In the N-terminal section; belongs to the glutamate 5-kinase family.</text>
</comment>
<evidence type="ECO:0000256" key="3">
    <source>
        <dbReference type="ARBA" id="ARBA00004985"/>
    </source>
</evidence>
<protein>
    <recommendedName>
        <fullName evidence="25">Delta-1-pyrroline-5-carboxylate synthase</fullName>
        <ecNumber evidence="8">1.2.1.41</ecNumber>
        <ecNumber evidence="7">2.7.2.11</ecNumber>
    </recommendedName>
    <alternativeName>
        <fullName evidence="26">Aldehyde dehydrogenase family 18 member A1</fullName>
    </alternativeName>
</protein>
<dbReference type="GO" id="GO:0004350">
    <property type="term" value="F:glutamate-5-semialdehyde dehydrogenase activity"/>
    <property type="evidence" value="ECO:0007669"/>
    <property type="project" value="UniProtKB-EC"/>
</dbReference>
<accession>A0AA41N6T4</accession>
<keyword evidence="32" id="KW-1185">Reference proteome</keyword>
<comment type="subcellular location">
    <subcellularLocation>
        <location evidence="1">Cell junction</location>
    </subcellularLocation>
    <subcellularLocation>
        <location evidence="2">Mitochondrion matrix</location>
    </subcellularLocation>
</comment>
<feature type="region of interest" description="Disordered" evidence="28">
    <location>
        <begin position="2074"/>
        <end position="2102"/>
    </location>
</feature>
<dbReference type="InterPro" id="IPR041744">
    <property type="entry name" value="G5K_ProBA"/>
</dbReference>
<dbReference type="Pfam" id="PF14604">
    <property type="entry name" value="SH3_9"/>
    <property type="match status" value="1"/>
</dbReference>
<dbReference type="FunFam" id="3.40.309.10:FF:000011">
    <property type="entry name" value="Delta-1-pyrroline-5-carboxylate synthase"/>
    <property type="match status" value="1"/>
</dbReference>
<feature type="compositionally biased region" description="Basic and acidic residues" evidence="28">
    <location>
        <begin position="2249"/>
        <end position="2267"/>
    </location>
</feature>
<evidence type="ECO:0000256" key="16">
    <source>
        <dbReference type="ARBA" id="ARBA00022857"/>
    </source>
</evidence>
<feature type="region of interest" description="Disordered" evidence="28">
    <location>
        <begin position="2239"/>
        <end position="2277"/>
    </location>
</feature>
<dbReference type="Pfam" id="PF07653">
    <property type="entry name" value="SH3_2"/>
    <property type="match status" value="1"/>
</dbReference>
<evidence type="ECO:0000313" key="31">
    <source>
        <dbReference type="EMBL" id="MBZ3884869.1"/>
    </source>
</evidence>
<dbReference type="GO" id="GO:0008652">
    <property type="term" value="P:amino acid biosynthetic process"/>
    <property type="evidence" value="ECO:0007669"/>
    <property type="project" value="UniProtKB-KW"/>
</dbReference>